<gene>
    <name evidence="2" type="ORF">TRIREDRAFT_107914</name>
</gene>
<dbReference type="EMBL" id="GL985065">
    <property type="protein sequence ID" value="EGR48286.1"/>
    <property type="molecule type" value="Genomic_DNA"/>
</dbReference>
<dbReference type="RefSeq" id="XP_006965704.1">
    <property type="nucleotide sequence ID" value="XM_006965642.1"/>
</dbReference>
<proteinExistence type="predicted"/>
<keyword evidence="3" id="KW-1185">Reference proteome</keyword>
<evidence type="ECO:0000313" key="2">
    <source>
        <dbReference type="EMBL" id="EGR48286.1"/>
    </source>
</evidence>
<feature type="domain" description="2EXR" evidence="1">
    <location>
        <begin position="25"/>
        <end position="120"/>
    </location>
</feature>
<dbReference type="OrthoDB" id="4897479at2759"/>
<dbReference type="VEuPathDB" id="FungiDB:TRIREDRAFT_107914"/>
<dbReference type="HOGENOM" id="CLU_866508_0_0_1"/>
<sequence length="322" mass="36394">MGIYTHNHPPTPTMSTPLKKEALTFSSLPREIRLQIWEHVISPSVHRISAISATPSMRVRASSTLVRSTASSRAALAVSRAERAIILRWLLPNEMPVIGGGKNNNNKHGVLRFHAARDIICFVWEVLRRQFISLSIKWCQVGRFQEGADGDADPRPAWMSQIQNMAMELAPIEAGWHENAPMHLAFASFGLGNHCSWFSGLKRLYIVCEPREELLRPRFLQKTHPDGTVTVKMVKDYVVKMKKEHVRAAFLHTATYSGRDETHAYISGATAIERLQMRRSACTAVKEVFGLNKRRQKQELQGSLDDGLKFDVKIGVLLHVRK</sequence>
<dbReference type="InterPro" id="IPR045518">
    <property type="entry name" value="2EXR"/>
</dbReference>
<evidence type="ECO:0000259" key="1">
    <source>
        <dbReference type="Pfam" id="PF20150"/>
    </source>
</evidence>
<dbReference type="eggNOG" id="ENOG502T369">
    <property type="taxonomic scope" value="Eukaryota"/>
</dbReference>
<name>G0RKU9_HYPJQ</name>
<dbReference type="Pfam" id="PF20150">
    <property type="entry name" value="2EXR"/>
    <property type="match status" value="1"/>
</dbReference>
<dbReference type="GeneID" id="18481556"/>
<accession>G0RKU9</accession>
<protein>
    <submittedName>
        <fullName evidence="2">Predicted protein</fullName>
    </submittedName>
</protein>
<dbReference type="Proteomes" id="UP000008984">
    <property type="component" value="Unassembled WGS sequence"/>
</dbReference>
<dbReference type="AlphaFoldDB" id="G0RKU9"/>
<evidence type="ECO:0000313" key="3">
    <source>
        <dbReference type="Proteomes" id="UP000008984"/>
    </source>
</evidence>
<dbReference type="KEGG" id="tre:TRIREDRAFT_107914"/>
<reference evidence="2 3" key="1">
    <citation type="journal article" date="2008" name="Nat. Biotechnol.">
        <title>Genome sequencing and analysis of the biomass-degrading fungus Trichoderma reesei (syn. Hypocrea jecorina).</title>
        <authorList>
            <person name="Martinez D."/>
            <person name="Berka R.M."/>
            <person name="Henrissat B."/>
            <person name="Saloheimo M."/>
            <person name="Arvas M."/>
            <person name="Baker S.E."/>
            <person name="Chapman J."/>
            <person name="Chertkov O."/>
            <person name="Coutinho P.M."/>
            <person name="Cullen D."/>
            <person name="Danchin E.G."/>
            <person name="Grigoriev I.V."/>
            <person name="Harris P."/>
            <person name="Jackson M."/>
            <person name="Kubicek C.P."/>
            <person name="Han C.S."/>
            <person name="Ho I."/>
            <person name="Larrondo L.F."/>
            <person name="de Leon A.L."/>
            <person name="Magnuson J.K."/>
            <person name="Merino S."/>
            <person name="Misra M."/>
            <person name="Nelson B."/>
            <person name="Putnam N."/>
            <person name="Robbertse B."/>
            <person name="Salamov A.A."/>
            <person name="Schmoll M."/>
            <person name="Terry A."/>
            <person name="Thayer N."/>
            <person name="Westerholm-Parvinen A."/>
            <person name="Schoch C.L."/>
            <person name="Yao J."/>
            <person name="Barabote R."/>
            <person name="Nelson M.A."/>
            <person name="Detter C."/>
            <person name="Bruce D."/>
            <person name="Kuske C.R."/>
            <person name="Xie G."/>
            <person name="Richardson P."/>
            <person name="Rokhsar D.S."/>
            <person name="Lucas S.M."/>
            <person name="Rubin E.M."/>
            <person name="Dunn-Coleman N."/>
            <person name="Ward M."/>
            <person name="Brettin T.S."/>
        </authorList>
    </citation>
    <scope>NUCLEOTIDE SEQUENCE [LARGE SCALE GENOMIC DNA]</scope>
    <source>
        <strain evidence="2 3">QM6a</strain>
    </source>
</reference>
<organism evidence="3">
    <name type="scientific">Hypocrea jecorina (strain QM6a)</name>
    <name type="common">Trichoderma reesei</name>
    <dbReference type="NCBI Taxonomy" id="431241"/>
    <lineage>
        <taxon>Eukaryota</taxon>
        <taxon>Fungi</taxon>
        <taxon>Dikarya</taxon>
        <taxon>Ascomycota</taxon>
        <taxon>Pezizomycotina</taxon>
        <taxon>Sordariomycetes</taxon>
        <taxon>Hypocreomycetidae</taxon>
        <taxon>Hypocreales</taxon>
        <taxon>Hypocreaceae</taxon>
        <taxon>Trichoderma</taxon>
    </lineage>
</organism>